<evidence type="ECO:0000256" key="4">
    <source>
        <dbReference type="ARBA" id="ARBA00022801"/>
    </source>
</evidence>
<evidence type="ECO:0000256" key="2">
    <source>
        <dbReference type="ARBA" id="ARBA00022723"/>
    </source>
</evidence>
<evidence type="ECO:0000256" key="1">
    <source>
        <dbReference type="ARBA" id="ARBA00022722"/>
    </source>
</evidence>
<comment type="caution">
    <text evidence="8">The sequence shown here is derived from an EMBL/GenBank/DDBJ whole genome shotgun (WGS) entry which is preliminary data.</text>
</comment>
<keyword evidence="5" id="KW-1015">Disulfide bond</keyword>
<dbReference type="RefSeq" id="WP_205309934.1">
    <property type="nucleotide sequence ID" value="NZ_JAERPS020000001.1"/>
</dbReference>
<dbReference type="PANTHER" id="PTHR33146">
    <property type="entry name" value="ENDONUCLEASE 4"/>
    <property type="match status" value="1"/>
</dbReference>
<keyword evidence="2" id="KW-0479">Metal-binding</keyword>
<evidence type="ECO:0000313" key="9">
    <source>
        <dbReference type="Proteomes" id="UP000663814"/>
    </source>
</evidence>
<feature type="chain" id="PRO_5047488564" evidence="7">
    <location>
        <begin position="19"/>
        <end position="257"/>
    </location>
</feature>
<dbReference type="EMBL" id="JAERPS020000001">
    <property type="protein sequence ID" value="MBZ9610536.1"/>
    <property type="molecule type" value="Genomic_DNA"/>
</dbReference>
<dbReference type="Pfam" id="PF02265">
    <property type="entry name" value="S1-P1_nuclease"/>
    <property type="match status" value="1"/>
</dbReference>
<dbReference type="InterPro" id="IPR008947">
    <property type="entry name" value="PLipase_C/P1_nuclease_dom_sf"/>
</dbReference>
<sequence length="257" mass="28871">MRIIIAAVLLLLSQPVFAFGKTGHQLVCDLAYQLVNSDTKIKLDTLLKPAPHTKFGNACSWPDEVRSQEAFKWSAPHHYVNMARGETAVSMQHCPAQGCILSAISDMQHRLIDNPADWQALLFLAHHIADLHQPLHVSFADDLGGNRTAVYFFGQPNNLHGVWDFGLLKQLGYETEPSKFSGLLAQISPERRLTWQQGDVLSWANESAAITVEIYQHYKPGMLLDEAYVKRYQTVLEQRVQQAAVRLAMLLDQLVAN</sequence>
<keyword evidence="7" id="KW-0732">Signal</keyword>
<organism evidence="8 9">
    <name type="scientific">Rheinheimera maricola</name>
    <dbReference type="NCBI Taxonomy" id="2793282"/>
    <lineage>
        <taxon>Bacteria</taxon>
        <taxon>Pseudomonadati</taxon>
        <taxon>Pseudomonadota</taxon>
        <taxon>Gammaproteobacteria</taxon>
        <taxon>Chromatiales</taxon>
        <taxon>Chromatiaceae</taxon>
        <taxon>Rheinheimera</taxon>
    </lineage>
</organism>
<proteinExistence type="predicted"/>
<dbReference type="Gene3D" id="1.10.575.10">
    <property type="entry name" value="P1 Nuclease"/>
    <property type="match status" value="1"/>
</dbReference>
<dbReference type="PANTHER" id="PTHR33146:SF26">
    <property type="entry name" value="ENDONUCLEASE 4"/>
    <property type="match status" value="1"/>
</dbReference>
<dbReference type="SUPFAM" id="SSF48537">
    <property type="entry name" value="Phospholipase C/P1 nuclease"/>
    <property type="match status" value="1"/>
</dbReference>
<keyword evidence="1" id="KW-0540">Nuclease</keyword>
<reference evidence="8 9" key="1">
    <citation type="submission" date="2021-08" db="EMBL/GenBank/DDBJ databases">
        <title>Rheinheimera aquimaris sp. nov., isolated from seawater of the East Sea in Korea.</title>
        <authorList>
            <person name="Kim K.H."/>
            <person name="Wenting R."/>
            <person name="Kim K.R."/>
            <person name="Jeon C.O."/>
        </authorList>
    </citation>
    <scope>NUCLEOTIDE SEQUENCE [LARGE SCALE GENOMIC DNA]</scope>
    <source>
        <strain evidence="8 9">MA-13</strain>
    </source>
</reference>
<feature type="signal peptide" evidence="7">
    <location>
        <begin position="1"/>
        <end position="18"/>
    </location>
</feature>
<dbReference type="CDD" id="cd11010">
    <property type="entry name" value="S1-P1_nuclease"/>
    <property type="match status" value="1"/>
</dbReference>
<accession>A0ABS7X5F2</accession>
<dbReference type="Proteomes" id="UP000663814">
    <property type="component" value="Unassembled WGS sequence"/>
</dbReference>
<keyword evidence="9" id="KW-1185">Reference proteome</keyword>
<keyword evidence="4" id="KW-0378">Hydrolase</keyword>
<protein>
    <submittedName>
        <fullName evidence="8">S1/P1 nuclease</fullName>
    </submittedName>
</protein>
<keyword evidence="3" id="KW-0255">Endonuclease</keyword>
<dbReference type="InterPro" id="IPR003154">
    <property type="entry name" value="S1/P1nuclease"/>
</dbReference>
<evidence type="ECO:0000256" key="3">
    <source>
        <dbReference type="ARBA" id="ARBA00022759"/>
    </source>
</evidence>
<evidence type="ECO:0000256" key="5">
    <source>
        <dbReference type="ARBA" id="ARBA00023157"/>
    </source>
</evidence>
<evidence type="ECO:0000256" key="6">
    <source>
        <dbReference type="ARBA" id="ARBA00023180"/>
    </source>
</evidence>
<evidence type="ECO:0000313" key="8">
    <source>
        <dbReference type="EMBL" id="MBZ9610536.1"/>
    </source>
</evidence>
<name>A0ABS7X5F2_9GAMM</name>
<keyword evidence="6" id="KW-0325">Glycoprotein</keyword>
<gene>
    <name evidence="8" type="ORF">I4W93_002885</name>
</gene>
<evidence type="ECO:0000256" key="7">
    <source>
        <dbReference type="SAM" id="SignalP"/>
    </source>
</evidence>